<dbReference type="RefSeq" id="XP_004988509.1">
    <property type="nucleotide sequence ID" value="XM_004988452.1"/>
</dbReference>
<dbReference type="Pfam" id="PF04724">
    <property type="entry name" value="Glyco_transf_17"/>
    <property type="match status" value="1"/>
</dbReference>
<accession>F2UQI3</accession>
<dbReference type="GO" id="GO:0016020">
    <property type="term" value="C:membrane"/>
    <property type="evidence" value="ECO:0007669"/>
    <property type="project" value="InterPro"/>
</dbReference>
<dbReference type="PANTHER" id="PTHR12224:SF0">
    <property type="entry name" value="BETA-1,4-MANNOSYL-GLYCOPROTEIN 4-BETA-N-ACETYLGLUCOSAMINYLTRANSFERASE"/>
    <property type="match status" value="1"/>
</dbReference>
<dbReference type="AlphaFoldDB" id="F2UQI3"/>
<feature type="region of interest" description="Disordered" evidence="1">
    <location>
        <begin position="35"/>
        <end position="89"/>
    </location>
</feature>
<dbReference type="InterPro" id="IPR006813">
    <property type="entry name" value="Glyco_trans_17"/>
</dbReference>
<dbReference type="InParanoid" id="F2UQI3"/>
<dbReference type="GO" id="GO:0006044">
    <property type="term" value="P:N-acetylglucosamine metabolic process"/>
    <property type="evidence" value="ECO:0007669"/>
    <property type="project" value="TreeGrafter"/>
</dbReference>
<feature type="region of interest" description="Disordered" evidence="1">
    <location>
        <begin position="476"/>
        <end position="495"/>
    </location>
</feature>
<feature type="compositionally biased region" description="Low complexity" evidence="1">
    <location>
        <begin position="35"/>
        <end position="48"/>
    </location>
</feature>
<name>F2UQI3_SALR5</name>
<dbReference type="KEGG" id="sre:PTSG_10172"/>
<protein>
    <submittedName>
        <fullName evidence="2">Uncharacterized protein</fullName>
    </submittedName>
</protein>
<dbReference type="GeneID" id="16069039"/>
<dbReference type="EMBL" id="GL832989">
    <property type="protein sequence ID" value="EGD79888.1"/>
    <property type="molecule type" value="Genomic_DNA"/>
</dbReference>
<keyword evidence="3" id="KW-1185">Reference proteome</keyword>
<gene>
    <name evidence="2" type="ORF">PTSG_10172</name>
</gene>
<evidence type="ECO:0000313" key="2">
    <source>
        <dbReference type="EMBL" id="EGD79888.1"/>
    </source>
</evidence>
<proteinExistence type="predicted"/>
<evidence type="ECO:0000256" key="1">
    <source>
        <dbReference type="SAM" id="MobiDB-lite"/>
    </source>
</evidence>
<reference evidence="2" key="1">
    <citation type="submission" date="2009-08" db="EMBL/GenBank/DDBJ databases">
        <title>Annotation of Salpingoeca rosetta.</title>
        <authorList>
            <consortium name="The Broad Institute Genome Sequencing Platform"/>
            <person name="Russ C."/>
            <person name="Cuomo C."/>
            <person name="Burger G."/>
            <person name="Gray M.W."/>
            <person name="Holland P.W.H."/>
            <person name="King N."/>
            <person name="Lang F.B.F."/>
            <person name="Roger A.J."/>
            <person name="Ruiz-Trillo I."/>
            <person name="Young S.K."/>
            <person name="Zeng Q."/>
            <person name="Gargeya S."/>
            <person name="Alvarado L."/>
            <person name="Berlin A."/>
            <person name="Chapman S.B."/>
            <person name="Chen Z."/>
            <person name="Freedman E."/>
            <person name="Gellesch M."/>
            <person name="Goldberg J."/>
            <person name="Griggs A."/>
            <person name="Gujja S."/>
            <person name="Heilman E."/>
            <person name="Heiman D."/>
            <person name="Howarth C."/>
            <person name="Mehta T."/>
            <person name="Neiman D."/>
            <person name="Pearson M."/>
            <person name="Roberts A."/>
            <person name="Saif S."/>
            <person name="Shea T."/>
            <person name="Shenoy N."/>
            <person name="Sisk P."/>
            <person name="Stolte C."/>
            <person name="Sykes S."/>
            <person name="White J."/>
            <person name="Yandava C."/>
            <person name="Haas B."/>
            <person name="Nusbaum C."/>
            <person name="Birren B."/>
        </authorList>
    </citation>
    <scope>NUCLEOTIDE SEQUENCE [LARGE SCALE GENOMIC DNA]</scope>
    <source>
        <strain evidence="2">ATCC 50818</strain>
    </source>
</reference>
<dbReference type="GO" id="GO:0003830">
    <property type="term" value="F:beta-1,4-mannosylglycoprotein 4-beta-N-acetylglucosaminyltransferase activity"/>
    <property type="evidence" value="ECO:0007669"/>
    <property type="project" value="InterPro"/>
</dbReference>
<dbReference type="PANTHER" id="PTHR12224">
    <property type="entry name" value="BETA-1,4-MANNOSYL-GLYCOPROTEIN BETA-1,4-N-ACETYLGLUCOSAMINYL-TRANSFERASE"/>
    <property type="match status" value="1"/>
</dbReference>
<evidence type="ECO:0000313" key="3">
    <source>
        <dbReference type="Proteomes" id="UP000007799"/>
    </source>
</evidence>
<organism evidence="3">
    <name type="scientific">Salpingoeca rosetta (strain ATCC 50818 / BSB-021)</name>
    <dbReference type="NCBI Taxonomy" id="946362"/>
    <lineage>
        <taxon>Eukaryota</taxon>
        <taxon>Choanoflagellata</taxon>
        <taxon>Craspedida</taxon>
        <taxon>Salpingoecidae</taxon>
        <taxon>Salpingoeca</taxon>
    </lineage>
</organism>
<dbReference type="Proteomes" id="UP000007799">
    <property type="component" value="Unassembled WGS sequence"/>
</dbReference>
<feature type="compositionally biased region" description="Acidic residues" evidence="1">
    <location>
        <begin position="77"/>
        <end position="89"/>
    </location>
</feature>
<sequence length="531" mass="57885">MPQPRRRRAMGRAVIAAISVAVAVALLFGARVHFSGESSGSGSSASDSSGRRGDGRVQRPPVLSDASTTVLASSPEAEGDEGEEDAMDEQDAWERGWMEYDQKPVDVTPLEQLFKGVCAAASGHESPQPSLLNVAAEAVVAEHRAAFAGAALESSPSPSMPSPPLCNLPELEGVFTGHQRSSPRAIVDVVFFSHKLDLLQARLLQLRNVVTHHVVVESAVSVWGQAKPLMFESTLDLMDWPKNLKHITVPSCSQHANMVNAVSNMDPPLHADEWKVEQAYKDCAFNAAIKELVREMPDRDDDTLVLLSDSPTTFPDRITLEQLQWCELRPKWRRVDLVMDRTILGCLQANGIDTQCSIQRSAQAHVPALFLKDIAGRFDQTPFVDFDTPSQPASSTSIFGGTQLARTGTLPQFVFGTLVSARKQLLRVPSLPKLSSPCNTTREQLGIQAQDIASNPLWWQKAIQAAVVRAQLSADDTSAPALPPSPPLLSKHPQSKSLSQCGVPWPLMQNRELFSHAFCRPRRSAQPLNVA</sequence>